<name>A0A6A4RPV8_SCOMX</name>
<dbReference type="InterPro" id="IPR001878">
    <property type="entry name" value="Znf_CCHC"/>
</dbReference>
<dbReference type="AlphaFoldDB" id="A0A6A4RPV8"/>
<gene>
    <name evidence="4" type="ORF">F2P81_025532</name>
</gene>
<feature type="compositionally biased region" description="Basic and acidic residues" evidence="2">
    <location>
        <begin position="223"/>
        <end position="246"/>
    </location>
</feature>
<evidence type="ECO:0000259" key="3">
    <source>
        <dbReference type="PROSITE" id="PS50158"/>
    </source>
</evidence>
<keyword evidence="1" id="KW-0863">Zinc-finger</keyword>
<sequence length="347" mass="38818">MAENGGAGIERFRRNLTVMVEMQGGEKLTTMEVLRAVKKDCGTVVGCRARDAGRLEITMETEDGRMRLMDGIKVRNVRILGKEMNDNEMVVSFLNLPVYIEDGLILDRLREWGVSAVSDIKRRRWPGTDVADGTRFMKVKFTDEVRSLPYSTRFNTIEGVEHFRVLHDRQERVCRLCIKPGHIYRECPELKCFKCGERGHYARECRRTEEEEEVAEVQTEDERDGRGEDPAKTDGADGATEPKDGEAEGLVAGAEEESQLEGIREEMTEAAEELTRQEEMVVGGGQVSGASRLAEEGGETGEAAEGRRDDGHDLDVEEMEEGKPTGEKRKAETLKNGGASEGMRKKL</sequence>
<dbReference type="InterPro" id="IPR036875">
    <property type="entry name" value="Znf_CCHC_sf"/>
</dbReference>
<feature type="compositionally biased region" description="Basic and acidic residues" evidence="2">
    <location>
        <begin position="262"/>
        <end position="279"/>
    </location>
</feature>
<comment type="caution">
    <text evidence="4">The sequence shown here is derived from an EMBL/GenBank/DDBJ whole genome shotgun (WGS) entry which is preliminary data.</text>
</comment>
<dbReference type="EMBL" id="VEVO01000042">
    <property type="protein sequence ID" value="KAF0022215.1"/>
    <property type="molecule type" value="Genomic_DNA"/>
</dbReference>
<reference evidence="4 5" key="1">
    <citation type="submission" date="2019-06" db="EMBL/GenBank/DDBJ databases">
        <title>Draft genomes of female and male turbot (Scophthalmus maximus).</title>
        <authorList>
            <person name="Xu H."/>
            <person name="Xu X.-W."/>
            <person name="Shao C."/>
            <person name="Chen S."/>
        </authorList>
    </citation>
    <scope>NUCLEOTIDE SEQUENCE [LARGE SCALE GENOMIC DNA]</scope>
    <source>
        <strain evidence="4">Ysfricsl-2016a</strain>
        <tissue evidence="4">Blood</tissue>
    </source>
</reference>
<feature type="compositionally biased region" description="Basic and acidic residues" evidence="2">
    <location>
        <begin position="321"/>
        <end position="333"/>
    </location>
</feature>
<feature type="compositionally biased region" description="Basic and acidic residues" evidence="2">
    <location>
        <begin position="304"/>
        <end position="314"/>
    </location>
</feature>
<evidence type="ECO:0000256" key="2">
    <source>
        <dbReference type="SAM" id="MobiDB-lite"/>
    </source>
</evidence>
<protein>
    <recommendedName>
        <fullName evidence="3">CCHC-type domain-containing protein</fullName>
    </recommendedName>
</protein>
<evidence type="ECO:0000313" key="5">
    <source>
        <dbReference type="Proteomes" id="UP000438429"/>
    </source>
</evidence>
<organism evidence="4 5">
    <name type="scientific">Scophthalmus maximus</name>
    <name type="common">Turbot</name>
    <name type="synonym">Psetta maxima</name>
    <dbReference type="NCBI Taxonomy" id="52904"/>
    <lineage>
        <taxon>Eukaryota</taxon>
        <taxon>Metazoa</taxon>
        <taxon>Chordata</taxon>
        <taxon>Craniata</taxon>
        <taxon>Vertebrata</taxon>
        <taxon>Euteleostomi</taxon>
        <taxon>Actinopterygii</taxon>
        <taxon>Neopterygii</taxon>
        <taxon>Teleostei</taxon>
        <taxon>Neoteleostei</taxon>
        <taxon>Acanthomorphata</taxon>
        <taxon>Carangaria</taxon>
        <taxon>Pleuronectiformes</taxon>
        <taxon>Pleuronectoidei</taxon>
        <taxon>Scophthalmidae</taxon>
        <taxon>Scophthalmus</taxon>
    </lineage>
</organism>
<dbReference type="PROSITE" id="PS50158">
    <property type="entry name" value="ZF_CCHC"/>
    <property type="match status" value="2"/>
</dbReference>
<accession>A0A6A4RPV8</accession>
<dbReference type="SMART" id="SM00343">
    <property type="entry name" value="ZnF_C2HC"/>
    <property type="match status" value="2"/>
</dbReference>
<keyword evidence="1" id="KW-0479">Metal-binding</keyword>
<feature type="region of interest" description="Disordered" evidence="2">
    <location>
        <begin position="204"/>
        <end position="347"/>
    </location>
</feature>
<dbReference type="SUPFAM" id="SSF57756">
    <property type="entry name" value="Retrovirus zinc finger-like domains"/>
    <property type="match status" value="1"/>
</dbReference>
<feature type="domain" description="CCHC-type" evidence="3">
    <location>
        <begin position="174"/>
        <end position="189"/>
    </location>
</feature>
<dbReference type="Pfam" id="PF00098">
    <property type="entry name" value="zf-CCHC"/>
    <property type="match status" value="1"/>
</dbReference>
<proteinExistence type="predicted"/>
<dbReference type="GO" id="GO:0003676">
    <property type="term" value="F:nucleic acid binding"/>
    <property type="evidence" value="ECO:0007669"/>
    <property type="project" value="InterPro"/>
</dbReference>
<feature type="domain" description="CCHC-type" evidence="3">
    <location>
        <begin position="191"/>
        <end position="207"/>
    </location>
</feature>
<dbReference type="Gene3D" id="4.10.60.10">
    <property type="entry name" value="Zinc finger, CCHC-type"/>
    <property type="match status" value="1"/>
</dbReference>
<keyword evidence="1" id="KW-0862">Zinc</keyword>
<dbReference type="GO" id="GO:0008270">
    <property type="term" value="F:zinc ion binding"/>
    <property type="evidence" value="ECO:0007669"/>
    <property type="project" value="UniProtKB-KW"/>
</dbReference>
<evidence type="ECO:0000313" key="4">
    <source>
        <dbReference type="EMBL" id="KAF0022215.1"/>
    </source>
</evidence>
<evidence type="ECO:0000256" key="1">
    <source>
        <dbReference type="PROSITE-ProRule" id="PRU00047"/>
    </source>
</evidence>
<feature type="compositionally biased region" description="Acidic residues" evidence="2">
    <location>
        <begin position="210"/>
        <end position="222"/>
    </location>
</feature>
<dbReference type="Proteomes" id="UP000438429">
    <property type="component" value="Unassembled WGS sequence"/>
</dbReference>